<evidence type="ECO:0000313" key="1">
    <source>
        <dbReference type="EMBL" id="EPZ34669.1"/>
    </source>
</evidence>
<dbReference type="OrthoDB" id="2393824at2759"/>
<reference evidence="1 2" key="1">
    <citation type="journal article" date="2013" name="Curr. Biol.">
        <title>Shared signatures of parasitism and phylogenomics unite Cryptomycota and microsporidia.</title>
        <authorList>
            <person name="James T.Y."/>
            <person name="Pelin A."/>
            <person name="Bonen L."/>
            <person name="Ahrendt S."/>
            <person name="Sain D."/>
            <person name="Corradi N."/>
            <person name="Stajich J.E."/>
        </authorList>
    </citation>
    <scope>NUCLEOTIDE SEQUENCE [LARGE SCALE GENOMIC DNA]</scope>
    <source>
        <strain evidence="1 2">CSF55</strain>
    </source>
</reference>
<sequence>MLIVMVPDPYKLGPDTGDEFSKEEMRNACRYHFETLEKYDSITFDLDAIKCAFVATPIPKITGKYSMVDFEFPGAFEKANNLLEQMTSPINLLVNVSGSGKTRRAFDILRQNFGLYIDISNEHCGFQVLIEWLIGLNQNDPGLLELHFYHGLFTLIKIREIFLGLLLDSNTNYGPSDWLDFQRSRHCCKKMANALSDVLYKGKITKHFEIRFCTVIVFDEVDLSLSILPHCFNGTGRFDTLRPLYYALCRCALKISDRCRLLFCGTAFSLRHVSLSKSAVGAVYDATKDSYIGCVFNVDFYNENDVKNFICLVFAKEAFDRGLLEALGRAFIGRPRFVATYVVLLFKDIAYRNVSQTQFSKTAREIAHWYIDAVCCPHQNPDMPVNIHDYSLYSFWCRFMPDEYIPTGQNRVFVPFFNKDNFVVDALNELVDFITLSAVALSEGKRHVVLVDSIYAEISSHLLFLENNGGYMAEYMAVFSGFNFLKSLMAHSDNPRASFDILSFFSSIFASKDFIKYPATYRGKLLEYVLGLRLIGMFSGEAVCDLDILKRIPKDSIPPGIQHFRLVGATNIKIGDSNRDVDMYDYVKIHFHQECDSVYFPSVFAGPDVILFPFFFALKTHWKVGEAVPTQVFKSNFLSVRSDLTFATNRDSESPNLHALGLKKELMKGTIKIHLELPYKGLDKDYEIFENDLHLWLDLRNDETVTLLGDKIVKAFKKFHQIDNQ</sequence>
<name>A0A075AX14_ROZAC</name>
<protein>
    <submittedName>
        <fullName evidence="1">Uncharacterized protein</fullName>
    </submittedName>
</protein>
<keyword evidence="2" id="KW-1185">Reference proteome</keyword>
<dbReference type="EMBL" id="KE560931">
    <property type="protein sequence ID" value="EPZ34669.1"/>
    <property type="molecule type" value="Genomic_DNA"/>
</dbReference>
<dbReference type="Proteomes" id="UP000030755">
    <property type="component" value="Unassembled WGS sequence"/>
</dbReference>
<gene>
    <name evidence="1" type="ORF">O9G_002987</name>
</gene>
<proteinExistence type="predicted"/>
<evidence type="ECO:0000313" key="2">
    <source>
        <dbReference type="Proteomes" id="UP000030755"/>
    </source>
</evidence>
<accession>A0A075AX14</accession>
<organism evidence="1 2">
    <name type="scientific">Rozella allomycis (strain CSF55)</name>
    <dbReference type="NCBI Taxonomy" id="988480"/>
    <lineage>
        <taxon>Eukaryota</taxon>
        <taxon>Fungi</taxon>
        <taxon>Fungi incertae sedis</taxon>
        <taxon>Cryptomycota</taxon>
        <taxon>Cryptomycota incertae sedis</taxon>
        <taxon>Rozella</taxon>
    </lineage>
</organism>
<dbReference type="HOGENOM" id="CLU_381802_0_0_1"/>
<dbReference type="AlphaFoldDB" id="A0A075AX14"/>